<name>A0AAU7ZKF5_9BACT</name>
<reference evidence="2" key="2">
    <citation type="journal article" date="2024" name="Environ. Microbiol.">
        <title>Genome analysis and description of Tunturibacter gen. nov. expands the diversity of Terriglobia in tundra soils.</title>
        <authorList>
            <person name="Messyasz A."/>
            <person name="Mannisto M.K."/>
            <person name="Kerkhof L.J."/>
            <person name="Haggblom M.M."/>
        </authorList>
    </citation>
    <scope>NUCLEOTIDE SEQUENCE</scope>
    <source>
        <strain evidence="2">M8UP23</strain>
    </source>
</reference>
<dbReference type="Gene3D" id="3.10.450.50">
    <property type="match status" value="1"/>
</dbReference>
<dbReference type="RefSeq" id="WP_353070499.1">
    <property type="nucleotide sequence ID" value="NZ_CP132933.1"/>
</dbReference>
<gene>
    <name evidence="2" type="ORF">RBB75_20625</name>
</gene>
<dbReference type="PROSITE" id="PS51318">
    <property type="entry name" value="TAT"/>
    <property type="match status" value="1"/>
</dbReference>
<dbReference type="InterPro" id="IPR006311">
    <property type="entry name" value="TAT_signal"/>
</dbReference>
<evidence type="ECO:0000259" key="1">
    <source>
        <dbReference type="Pfam" id="PF12680"/>
    </source>
</evidence>
<sequence length="199" mass="21524">MKNSEEKHATLLSRRRLLINGAIATAGLGVFGEAGAQEATGGTQPGKASGSSITLQIYKGFSQNRLDLWDAVIHPDVKSNSPAGRNIDGIAALKRWNQSFIDAFRPRTDLVDHFVAGDRGLVTINLHWKHDRPFNGLASTGKTGTSVENFILRIENGLVTRWDVADGSLDLAIYLHDEGLKMPTFVEPPALIKGVALPS</sequence>
<dbReference type="SUPFAM" id="SSF54427">
    <property type="entry name" value="NTF2-like"/>
    <property type="match status" value="1"/>
</dbReference>
<organism evidence="2">
    <name type="scientific">Tunturiibacter empetritectus</name>
    <dbReference type="NCBI Taxonomy" id="3069691"/>
    <lineage>
        <taxon>Bacteria</taxon>
        <taxon>Pseudomonadati</taxon>
        <taxon>Acidobacteriota</taxon>
        <taxon>Terriglobia</taxon>
        <taxon>Terriglobales</taxon>
        <taxon>Acidobacteriaceae</taxon>
        <taxon>Tunturiibacter</taxon>
    </lineage>
</organism>
<accession>A0AAU7ZKF5</accession>
<feature type="domain" description="SnoaL-like" evidence="1">
    <location>
        <begin position="57"/>
        <end position="162"/>
    </location>
</feature>
<dbReference type="InterPro" id="IPR037401">
    <property type="entry name" value="SnoaL-like"/>
</dbReference>
<keyword evidence="2" id="KW-0614">Plasmid</keyword>
<dbReference type="EMBL" id="CP132933">
    <property type="protein sequence ID" value="XCB28843.1"/>
    <property type="molecule type" value="Genomic_DNA"/>
</dbReference>
<reference evidence="2" key="1">
    <citation type="submission" date="2023-08" db="EMBL/GenBank/DDBJ databases">
        <authorList>
            <person name="Messyasz A."/>
            <person name="Mannisto M.K."/>
            <person name="Kerkhof L.J."/>
            <person name="Haggblom M."/>
        </authorList>
    </citation>
    <scope>NUCLEOTIDE SEQUENCE</scope>
    <source>
        <strain evidence="2">M8UP23</strain>
        <plasmid evidence="2">unnamed1</plasmid>
    </source>
</reference>
<protein>
    <submittedName>
        <fullName evidence="2">Ester cyclase</fullName>
    </submittedName>
</protein>
<dbReference type="KEGG" id="temp:RBB75_20625"/>
<evidence type="ECO:0000313" key="2">
    <source>
        <dbReference type="EMBL" id="XCB28843.1"/>
    </source>
</evidence>
<geneLocation type="plasmid" evidence="2">
    <name>unnamed1</name>
</geneLocation>
<dbReference type="AlphaFoldDB" id="A0AAU7ZKF5"/>
<dbReference type="Pfam" id="PF12680">
    <property type="entry name" value="SnoaL_2"/>
    <property type="match status" value="1"/>
</dbReference>
<dbReference type="InterPro" id="IPR032710">
    <property type="entry name" value="NTF2-like_dom_sf"/>
</dbReference>
<proteinExistence type="predicted"/>